<dbReference type="EMBL" id="OFSM01000011">
    <property type="protein sequence ID" value="SOY29659.1"/>
    <property type="molecule type" value="Genomic_DNA"/>
</dbReference>
<keyword evidence="1" id="KW-0175">Coiled coil</keyword>
<gene>
    <name evidence="2" type="ORF">AMURIS_02380</name>
</gene>
<dbReference type="Proteomes" id="UP000236311">
    <property type="component" value="Unassembled WGS sequence"/>
</dbReference>
<evidence type="ECO:0000313" key="2">
    <source>
        <dbReference type="EMBL" id="SOY29659.1"/>
    </source>
</evidence>
<sequence>MTKLEFEHLIERPISAEEFRKIQLVYMNTEAIVTPSQMSYIYVVWGEKGIDILYSLVMERGRLIEEVGELKRELSDVKKENRRLREFRGVILKAYEEAREV</sequence>
<accession>A0A2K4ZGQ8</accession>
<keyword evidence="3" id="KW-1185">Reference proteome</keyword>
<reference evidence="2 3" key="1">
    <citation type="submission" date="2018-01" db="EMBL/GenBank/DDBJ databases">
        <authorList>
            <person name="Gaut B.S."/>
            <person name="Morton B.R."/>
            <person name="Clegg M.T."/>
            <person name="Duvall M.R."/>
        </authorList>
    </citation>
    <scope>NUCLEOTIDE SEQUENCE [LARGE SCALE GENOMIC DNA]</scope>
    <source>
        <strain evidence="2">GP69</strain>
    </source>
</reference>
<feature type="coiled-coil region" evidence="1">
    <location>
        <begin position="60"/>
        <end position="87"/>
    </location>
</feature>
<name>A0A2K4ZGQ8_9FIRM</name>
<organism evidence="2 3">
    <name type="scientific">Acetatifactor muris</name>
    <dbReference type="NCBI Taxonomy" id="879566"/>
    <lineage>
        <taxon>Bacteria</taxon>
        <taxon>Bacillati</taxon>
        <taxon>Bacillota</taxon>
        <taxon>Clostridia</taxon>
        <taxon>Lachnospirales</taxon>
        <taxon>Lachnospiraceae</taxon>
        <taxon>Acetatifactor</taxon>
    </lineage>
</organism>
<evidence type="ECO:0000313" key="3">
    <source>
        <dbReference type="Proteomes" id="UP000236311"/>
    </source>
</evidence>
<evidence type="ECO:0000256" key="1">
    <source>
        <dbReference type="SAM" id="Coils"/>
    </source>
</evidence>
<protein>
    <submittedName>
        <fullName evidence="2">Uncharacterized protein</fullName>
    </submittedName>
</protein>
<dbReference type="RefSeq" id="WP_103239751.1">
    <property type="nucleotide sequence ID" value="NZ_JANJZD010000010.1"/>
</dbReference>
<proteinExistence type="predicted"/>
<dbReference type="AlphaFoldDB" id="A0A2K4ZGQ8"/>